<evidence type="ECO:0000313" key="2">
    <source>
        <dbReference type="EMBL" id="CAB3256723.1"/>
    </source>
</evidence>
<evidence type="ECO:0000313" key="3">
    <source>
        <dbReference type="Proteomes" id="UP000494256"/>
    </source>
</evidence>
<dbReference type="Gene3D" id="3.30.230.10">
    <property type="match status" value="1"/>
</dbReference>
<dbReference type="InterPro" id="IPR005324">
    <property type="entry name" value="Ribosomal_uS5_C"/>
</dbReference>
<feature type="domain" description="Small ribosomal subunit protein uS5 C-terminal" evidence="1">
    <location>
        <begin position="70"/>
        <end position="119"/>
    </location>
</feature>
<dbReference type="InterPro" id="IPR014721">
    <property type="entry name" value="Ribsml_uS5_D2-typ_fold_subgr"/>
</dbReference>
<comment type="caution">
    <text evidence="2">The sequence shown here is derived from an EMBL/GenBank/DDBJ whole genome shotgun (WGS) entry which is preliminary data.</text>
</comment>
<dbReference type="Pfam" id="PF03719">
    <property type="entry name" value="Ribosomal_S5_C"/>
    <property type="match status" value="1"/>
</dbReference>
<dbReference type="Proteomes" id="UP000494256">
    <property type="component" value="Unassembled WGS sequence"/>
</dbReference>
<dbReference type="GO" id="GO:0005840">
    <property type="term" value="C:ribosome"/>
    <property type="evidence" value="ECO:0007669"/>
    <property type="project" value="InterPro"/>
</dbReference>
<dbReference type="OrthoDB" id="421226at2759"/>
<dbReference type="SUPFAM" id="SSF54211">
    <property type="entry name" value="Ribosomal protein S5 domain 2-like"/>
    <property type="match status" value="1"/>
</dbReference>
<dbReference type="GO" id="GO:0006412">
    <property type="term" value="P:translation"/>
    <property type="evidence" value="ECO:0007669"/>
    <property type="project" value="InterPro"/>
</dbReference>
<accession>A0A8S1BCP8</accession>
<proteinExistence type="predicted"/>
<dbReference type="AlphaFoldDB" id="A0A8S1BCP8"/>
<gene>
    <name evidence="2" type="ORF">APLA_LOCUS15737</name>
</gene>
<dbReference type="InterPro" id="IPR020568">
    <property type="entry name" value="Ribosomal_Su5_D2-typ_SF"/>
</dbReference>
<organism evidence="2 3">
    <name type="scientific">Arctia plantaginis</name>
    <name type="common">Wood tiger moth</name>
    <name type="synonym">Phalaena plantaginis</name>
    <dbReference type="NCBI Taxonomy" id="874455"/>
    <lineage>
        <taxon>Eukaryota</taxon>
        <taxon>Metazoa</taxon>
        <taxon>Ecdysozoa</taxon>
        <taxon>Arthropoda</taxon>
        <taxon>Hexapoda</taxon>
        <taxon>Insecta</taxon>
        <taxon>Pterygota</taxon>
        <taxon>Neoptera</taxon>
        <taxon>Endopterygota</taxon>
        <taxon>Lepidoptera</taxon>
        <taxon>Glossata</taxon>
        <taxon>Ditrysia</taxon>
        <taxon>Noctuoidea</taxon>
        <taxon>Erebidae</taxon>
        <taxon>Arctiinae</taxon>
        <taxon>Arctia</taxon>
    </lineage>
</organism>
<sequence length="131" mass="14083">MVLVLCLPKFLRSVCRWLECKTVKPLVVGLLAPLETLPCKVASKCGFITSARLLNLLAPLETLPCKVTSKCGSVKVILIAAPHGTGCMSAQVPKKCLPMAGVQDCQTSCGSTGTLGNFALQDCWQVWFYHS</sequence>
<dbReference type="GO" id="GO:0003735">
    <property type="term" value="F:structural constituent of ribosome"/>
    <property type="evidence" value="ECO:0007669"/>
    <property type="project" value="InterPro"/>
</dbReference>
<reference evidence="2 3" key="1">
    <citation type="submission" date="2020-04" db="EMBL/GenBank/DDBJ databases">
        <authorList>
            <person name="Wallbank WR R."/>
            <person name="Pardo Diaz C."/>
            <person name="Kozak K."/>
            <person name="Martin S."/>
            <person name="Jiggins C."/>
            <person name="Moest M."/>
            <person name="Warren A I."/>
            <person name="Byers J.R.P. K."/>
            <person name="Montejo-Kovacevich G."/>
            <person name="Yen C E."/>
        </authorList>
    </citation>
    <scope>NUCLEOTIDE SEQUENCE [LARGE SCALE GENOMIC DNA]</scope>
</reference>
<name>A0A8S1BCP8_ARCPL</name>
<dbReference type="EMBL" id="CADEBD010000494">
    <property type="protein sequence ID" value="CAB3256723.1"/>
    <property type="molecule type" value="Genomic_DNA"/>
</dbReference>
<evidence type="ECO:0000259" key="1">
    <source>
        <dbReference type="Pfam" id="PF03719"/>
    </source>
</evidence>
<protein>
    <recommendedName>
        <fullName evidence="1">Small ribosomal subunit protein uS5 C-terminal domain-containing protein</fullName>
    </recommendedName>
</protein>